<dbReference type="AlphaFoldDB" id="A0A495JUX8"/>
<proteinExistence type="predicted"/>
<dbReference type="RefSeq" id="WP_121160023.1">
    <property type="nucleotide sequence ID" value="NZ_RBKT01000001.1"/>
</dbReference>
<dbReference type="EMBL" id="RBKT01000001">
    <property type="protein sequence ID" value="RKR91939.1"/>
    <property type="molecule type" value="Genomic_DNA"/>
</dbReference>
<keyword evidence="3" id="KW-1185">Reference proteome</keyword>
<sequence length="80" mass="7316">MSSQVDVPTEGAGSLSSSVTGSAYVDPVGVAVGPVLGEPDATEVAGPDTAGFGGPGAEALAACGDGCGDGPGDPPGVSGR</sequence>
<dbReference type="Proteomes" id="UP000277671">
    <property type="component" value="Unassembled WGS sequence"/>
</dbReference>
<gene>
    <name evidence="2" type="ORF">BDK92_6370</name>
</gene>
<protein>
    <submittedName>
        <fullName evidence="2">Uncharacterized protein</fullName>
    </submittedName>
</protein>
<name>A0A495JUX8_9ACTN</name>
<evidence type="ECO:0000313" key="2">
    <source>
        <dbReference type="EMBL" id="RKR91939.1"/>
    </source>
</evidence>
<reference evidence="2 3" key="1">
    <citation type="submission" date="2018-10" db="EMBL/GenBank/DDBJ databases">
        <title>Sequencing the genomes of 1000 actinobacteria strains.</title>
        <authorList>
            <person name="Klenk H.-P."/>
        </authorList>
    </citation>
    <scope>NUCLEOTIDE SEQUENCE [LARGE SCALE GENOMIC DNA]</scope>
    <source>
        <strain evidence="2 3">DSM 45175</strain>
    </source>
</reference>
<evidence type="ECO:0000313" key="3">
    <source>
        <dbReference type="Proteomes" id="UP000277671"/>
    </source>
</evidence>
<feature type="region of interest" description="Disordered" evidence="1">
    <location>
        <begin position="1"/>
        <end position="20"/>
    </location>
</feature>
<organism evidence="2 3">
    <name type="scientific">Micromonospora pisi</name>
    <dbReference type="NCBI Taxonomy" id="589240"/>
    <lineage>
        <taxon>Bacteria</taxon>
        <taxon>Bacillati</taxon>
        <taxon>Actinomycetota</taxon>
        <taxon>Actinomycetes</taxon>
        <taxon>Micromonosporales</taxon>
        <taxon>Micromonosporaceae</taxon>
        <taxon>Micromonospora</taxon>
    </lineage>
</organism>
<comment type="caution">
    <text evidence="2">The sequence shown here is derived from an EMBL/GenBank/DDBJ whole genome shotgun (WGS) entry which is preliminary data.</text>
</comment>
<evidence type="ECO:0000256" key="1">
    <source>
        <dbReference type="SAM" id="MobiDB-lite"/>
    </source>
</evidence>
<accession>A0A495JUX8</accession>